<evidence type="ECO:0000313" key="1">
    <source>
        <dbReference type="EMBL" id="OXV06914.1"/>
    </source>
</evidence>
<gene>
    <name evidence="1" type="ORF">Egran_05320</name>
</gene>
<keyword evidence="2" id="KW-1185">Reference proteome</keyword>
<protein>
    <submittedName>
        <fullName evidence="1">Uncharacterized protein</fullName>
    </submittedName>
</protein>
<dbReference type="Proteomes" id="UP000243515">
    <property type="component" value="Unassembled WGS sequence"/>
</dbReference>
<comment type="caution">
    <text evidence="1">The sequence shown here is derived from an EMBL/GenBank/DDBJ whole genome shotgun (WGS) entry which is preliminary data.</text>
</comment>
<sequence length="166" mass="17875">MQDTVAIDSVVSIRKFEEVTDAHKHLITEAQYTCAMGPNDATVTLGQCQSSDMMNGDQQSVTQAHYECDLDAFTAQNQLEAVMDADKSLFTQDQYCGGATDSAAVTQGQFEAVMDADKSLFTQDQYCGGATDSAAVTQSQFEAVMDVDKQLFTQGQYCGGASVTQD</sequence>
<accession>A0A232LS52</accession>
<dbReference type="AlphaFoldDB" id="A0A232LS52"/>
<organism evidence="1 2">
    <name type="scientific">Elaphomyces granulatus</name>
    <dbReference type="NCBI Taxonomy" id="519963"/>
    <lineage>
        <taxon>Eukaryota</taxon>
        <taxon>Fungi</taxon>
        <taxon>Dikarya</taxon>
        <taxon>Ascomycota</taxon>
        <taxon>Pezizomycotina</taxon>
        <taxon>Eurotiomycetes</taxon>
        <taxon>Eurotiomycetidae</taxon>
        <taxon>Eurotiales</taxon>
        <taxon>Elaphomycetaceae</taxon>
        <taxon>Elaphomyces</taxon>
    </lineage>
</organism>
<name>A0A232LS52_9EURO</name>
<dbReference type="EMBL" id="NPHW01005295">
    <property type="protein sequence ID" value="OXV06914.1"/>
    <property type="molecule type" value="Genomic_DNA"/>
</dbReference>
<evidence type="ECO:0000313" key="2">
    <source>
        <dbReference type="Proteomes" id="UP000243515"/>
    </source>
</evidence>
<reference evidence="1 2" key="1">
    <citation type="journal article" date="2015" name="Environ. Microbiol.">
        <title>Metagenome sequence of Elaphomyces granulatus from sporocarp tissue reveals Ascomycota ectomycorrhizal fingerprints of genome expansion and a Proteobacteria-rich microbiome.</title>
        <authorList>
            <person name="Quandt C.A."/>
            <person name="Kohler A."/>
            <person name="Hesse C.N."/>
            <person name="Sharpton T.J."/>
            <person name="Martin F."/>
            <person name="Spatafora J.W."/>
        </authorList>
    </citation>
    <scope>NUCLEOTIDE SEQUENCE [LARGE SCALE GENOMIC DNA]</scope>
    <source>
        <strain evidence="1 2">OSC145934</strain>
    </source>
</reference>
<proteinExistence type="predicted"/>